<feature type="compositionally biased region" description="Low complexity" evidence="1">
    <location>
        <begin position="43"/>
        <end position="61"/>
    </location>
</feature>
<evidence type="ECO:0000256" key="1">
    <source>
        <dbReference type="SAM" id="MobiDB-lite"/>
    </source>
</evidence>
<evidence type="ECO:0000313" key="3">
    <source>
        <dbReference type="Proteomes" id="UP001295463"/>
    </source>
</evidence>
<dbReference type="InterPro" id="IPR045748">
    <property type="entry name" value="DcaP"/>
</dbReference>
<dbReference type="Proteomes" id="UP001295463">
    <property type="component" value="Chromosome"/>
</dbReference>
<feature type="compositionally biased region" description="Basic and acidic residues" evidence="1">
    <location>
        <begin position="32"/>
        <end position="42"/>
    </location>
</feature>
<dbReference type="RefSeq" id="WP_305731012.1">
    <property type="nucleotide sequence ID" value="NZ_OW150024.1"/>
</dbReference>
<dbReference type="Pfam" id="PF19577">
    <property type="entry name" value="DcaP"/>
    <property type="match status" value="1"/>
</dbReference>
<protein>
    <submittedName>
        <fullName evidence="2">Porin subfamily protein</fullName>
    </submittedName>
</protein>
<accession>A0ABM9D467</accession>
<dbReference type="SUPFAM" id="SSF56935">
    <property type="entry name" value="Porins"/>
    <property type="match status" value="1"/>
</dbReference>
<organism evidence="2 3">
    <name type="scientific">Trichlorobacter ammonificans</name>
    <dbReference type="NCBI Taxonomy" id="2916410"/>
    <lineage>
        <taxon>Bacteria</taxon>
        <taxon>Pseudomonadati</taxon>
        <taxon>Thermodesulfobacteriota</taxon>
        <taxon>Desulfuromonadia</taxon>
        <taxon>Geobacterales</taxon>
        <taxon>Geobacteraceae</taxon>
        <taxon>Trichlorobacter</taxon>
    </lineage>
</organism>
<name>A0ABM9D467_9BACT</name>
<keyword evidence="3" id="KW-1185">Reference proteome</keyword>
<evidence type="ECO:0000313" key="2">
    <source>
        <dbReference type="EMBL" id="CAH2030040.1"/>
    </source>
</evidence>
<sequence length="452" mass="49463">MLLAMTVAAVPAFGSELEELKAEMRRLQQRIEQLEERQKREAAQQPQPAAPTAAASPAAPAGGESVKAGTLPGSILIPGTATSLRPYVSVRIDATYDTAGRNNDTRNNDWATAVFAQPLRINSANRQRDDQFYGTARASRLGLDSSTPTPLGTLETKVEADFNAPNDYMGELASNGVMFRLRHAYGKLGNLLVGQTWSNYIDLRSYPETVDFNPPGNTTLLRQTQLRYTIPVGPTTLSLAVENPESLTSTPPVQTLSNSGRNDFDRIPDVTANWSWHGERAHLSLHAATMEYHNDFRTKRGYALGLSGSAALGTGTLVAGVQGGEGVGRYMFNSIMQGAADTGRDLLLWRAAGFHLGYTQPWTATLRSNVILSRTVFGANASADAYQRSAWAGKVDEFVPNRRVDQAFVNLFWSVTKNIETGIEYAWGERETFAGERGRQQRINAMIQYSLP</sequence>
<feature type="region of interest" description="Disordered" evidence="1">
    <location>
        <begin position="31"/>
        <end position="66"/>
    </location>
</feature>
<dbReference type="EMBL" id="OW150024">
    <property type="protein sequence ID" value="CAH2030040.1"/>
    <property type="molecule type" value="Genomic_DNA"/>
</dbReference>
<gene>
    <name evidence="2" type="ORF">GEAMG1_0218</name>
</gene>
<proteinExistence type="predicted"/>
<reference evidence="2 3" key="1">
    <citation type="submission" date="2022-03" db="EMBL/GenBank/DDBJ databases">
        <authorList>
            <person name="Koch H."/>
        </authorList>
    </citation>
    <scope>NUCLEOTIDE SEQUENCE [LARGE SCALE GENOMIC DNA]</scope>
    <source>
        <strain evidence="2 3">G1</strain>
    </source>
</reference>